<evidence type="ECO:0000256" key="1">
    <source>
        <dbReference type="ARBA" id="ARBA00023015"/>
    </source>
</evidence>
<comment type="caution">
    <text evidence="8">The sequence shown here is derived from an EMBL/GenBank/DDBJ whole genome shotgun (WGS) entry which is preliminary data.</text>
</comment>
<evidence type="ECO:0000313" key="9">
    <source>
        <dbReference type="Proteomes" id="UP001066276"/>
    </source>
</evidence>
<dbReference type="AlphaFoldDB" id="A0AAV7UPL5"/>
<organism evidence="8 9">
    <name type="scientific">Pleurodeles waltl</name>
    <name type="common">Iberian ribbed newt</name>
    <dbReference type="NCBI Taxonomy" id="8319"/>
    <lineage>
        <taxon>Eukaryota</taxon>
        <taxon>Metazoa</taxon>
        <taxon>Chordata</taxon>
        <taxon>Craniata</taxon>
        <taxon>Vertebrata</taxon>
        <taxon>Euteleostomi</taxon>
        <taxon>Amphibia</taxon>
        <taxon>Batrachia</taxon>
        <taxon>Caudata</taxon>
        <taxon>Salamandroidea</taxon>
        <taxon>Salamandridae</taxon>
        <taxon>Pleurodelinae</taxon>
        <taxon>Pleurodeles</taxon>
    </lineage>
</organism>
<dbReference type="InterPro" id="IPR052328">
    <property type="entry name" value="FOX_transcription_regulators"/>
</dbReference>
<sequence>MDQPSICGSWACGRHWLTFCPIAQGPQGFQFLFLSRERVEFREMFLRFRNRSIFEKLHLRIGLEDWDMEEELKLTATTDQYFPGCDEKLEWSILRRENHSLHAPWISAHSGEAQTSPVAGYLGCSFQPSLWLLVSPSKVCTWPYSKLEVPELIVPVRPALRVPTTPIPTTAQESSPAMEEACGEESEDMPSSSSEGSVIEDDFSSSSLDFPLPQELDMFLPPIGVPKRMPTHSKNLRLRRRVDLGNKWPRPPINYCILISVALRSSHGSLNVQQIYNFVREHFPFFRTAPEGWKNTVRHNLCFSSSFQKTTNLACGGSKRKSCLWKLTQEGRRKFQEEVQTLPDELVGLLRDSMYKPALMGIMFDI</sequence>
<keyword evidence="3" id="KW-0804">Transcription</keyword>
<evidence type="ECO:0000256" key="2">
    <source>
        <dbReference type="ARBA" id="ARBA00023125"/>
    </source>
</evidence>
<evidence type="ECO:0000256" key="3">
    <source>
        <dbReference type="ARBA" id="ARBA00023163"/>
    </source>
</evidence>
<feature type="domain" description="Fork-head" evidence="7">
    <location>
        <begin position="250"/>
        <end position="330"/>
    </location>
</feature>
<dbReference type="Gene3D" id="1.10.10.10">
    <property type="entry name" value="Winged helix-like DNA-binding domain superfamily/Winged helix DNA-binding domain"/>
    <property type="match status" value="1"/>
</dbReference>
<keyword evidence="4 5" id="KW-0539">Nucleus</keyword>
<feature type="region of interest" description="Disordered" evidence="6">
    <location>
        <begin position="164"/>
        <end position="199"/>
    </location>
</feature>
<dbReference type="CDD" id="cd20036">
    <property type="entry name" value="FH_FOXR"/>
    <property type="match status" value="1"/>
</dbReference>
<dbReference type="PANTHER" id="PTHR46789">
    <property type="entry name" value="FORKHEAD BOX PROTEIN R1"/>
    <property type="match status" value="1"/>
</dbReference>
<keyword evidence="1" id="KW-0805">Transcription regulation</keyword>
<dbReference type="InterPro" id="IPR036390">
    <property type="entry name" value="WH_DNA-bd_sf"/>
</dbReference>
<accession>A0AAV7UPL5</accession>
<feature type="DNA-binding region" description="Fork-head" evidence="5">
    <location>
        <begin position="250"/>
        <end position="330"/>
    </location>
</feature>
<proteinExistence type="predicted"/>
<reference evidence="8" key="1">
    <citation type="journal article" date="2022" name="bioRxiv">
        <title>Sequencing and chromosome-scale assembly of the giantPleurodeles waltlgenome.</title>
        <authorList>
            <person name="Brown T."/>
            <person name="Elewa A."/>
            <person name="Iarovenko S."/>
            <person name="Subramanian E."/>
            <person name="Araus A.J."/>
            <person name="Petzold A."/>
            <person name="Susuki M."/>
            <person name="Suzuki K.-i.T."/>
            <person name="Hayashi T."/>
            <person name="Toyoda A."/>
            <person name="Oliveira C."/>
            <person name="Osipova E."/>
            <person name="Leigh N.D."/>
            <person name="Simon A."/>
            <person name="Yun M.H."/>
        </authorList>
    </citation>
    <scope>NUCLEOTIDE SEQUENCE</scope>
    <source>
        <strain evidence="8">20211129_DDA</strain>
        <tissue evidence="8">Liver</tissue>
    </source>
</reference>
<evidence type="ECO:0000259" key="7">
    <source>
        <dbReference type="PROSITE" id="PS50039"/>
    </source>
</evidence>
<comment type="subcellular location">
    <subcellularLocation>
        <location evidence="5">Nucleus</location>
    </subcellularLocation>
</comment>
<dbReference type="PROSITE" id="PS50039">
    <property type="entry name" value="FORK_HEAD_3"/>
    <property type="match status" value="1"/>
</dbReference>
<evidence type="ECO:0000256" key="6">
    <source>
        <dbReference type="SAM" id="MobiDB-lite"/>
    </source>
</evidence>
<dbReference type="GO" id="GO:1990837">
    <property type="term" value="F:sequence-specific double-stranded DNA binding"/>
    <property type="evidence" value="ECO:0007669"/>
    <property type="project" value="TreeGrafter"/>
</dbReference>
<evidence type="ECO:0000256" key="4">
    <source>
        <dbReference type="ARBA" id="ARBA00023242"/>
    </source>
</evidence>
<evidence type="ECO:0000313" key="8">
    <source>
        <dbReference type="EMBL" id="KAJ1189894.1"/>
    </source>
</evidence>
<dbReference type="Proteomes" id="UP001066276">
    <property type="component" value="Chromosome 3_1"/>
</dbReference>
<dbReference type="InterPro" id="IPR001766">
    <property type="entry name" value="Fork_head_dom"/>
</dbReference>
<keyword evidence="2 5" id="KW-0238">DNA-binding</keyword>
<dbReference type="Pfam" id="PF00250">
    <property type="entry name" value="Forkhead"/>
    <property type="match status" value="1"/>
</dbReference>
<dbReference type="InterPro" id="IPR036388">
    <property type="entry name" value="WH-like_DNA-bd_sf"/>
</dbReference>
<name>A0AAV7UPL5_PLEWA</name>
<evidence type="ECO:0000256" key="5">
    <source>
        <dbReference type="PROSITE-ProRule" id="PRU00089"/>
    </source>
</evidence>
<dbReference type="PRINTS" id="PR00053">
    <property type="entry name" value="FORKHEAD"/>
</dbReference>
<keyword evidence="9" id="KW-1185">Reference proteome</keyword>
<dbReference type="SUPFAM" id="SSF46785">
    <property type="entry name" value="Winged helix' DNA-binding domain"/>
    <property type="match status" value="1"/>
</dbReference>
<dbReference type="GO" id="GO:0005634">
    <property type="term" value="C:nucleus"/>
    <property type="evidence" value="ECO:0007669"/>
    <property type="project" value="UniProtKB-SubCell"/>
</dbReference>
<dbReference type="GO" id="GO:0003700">
    <property type="term" value="F:DNA-binding transcription factor activity"/>
    <property type="evidence" value="ECO:0007669"/>
    <property type="project" value="InterPro"/>
</dbReference>
<dbReference type="PANTHER" id="PTHR46789:SF2">
    <property type="entry name" value="FORKHEAD BOX PROTEIN R2"/>
    <property type="match status" value="1"/>
</dbReference>
<gene>
    <name evidence="8" type="ORF">NDU88_006636</name>
</gene>
<dbReference type="SMART" id="SM00339">
    <property type="entry name" value="FH"/>
    <property type="match status" value="1"/>
</dbReference>
<dbReference type="EMBL" id="JANPWB010000005">
    <property type="protein sequence ID" value="KAJ1189894.1"/>
    <property type="molecule type" value="Genomic_DNA"/>
</dbReference>
<protein>
    <recommendedName>
        <fullName evidence="7">Fork-head domain-containing protein</fullName>
    </recommendedName>
</protein>